<name>A0A2P2NXQ7_RHIMU</name>
<sequence length="12" mass="1312">MGVSHLLKQMAP</sequence>
<reference evidence="1" key="1">
    <citation type="submission" date="2018-02" db="EMBL/GenBank/DDBJ databases">
        <title>Rhizophora mucronata_Transcriptome.</title>
        <authorList>
            <person name="Meera S.P."/>
            <person name="Sreeshan A."/>
            <person name="Augustine A."/>
        </authorList>
    </citation>
    <scope>NUCLEOTIDE SEQUENCE</scope>
    <source>
        <tissue evidence="1">Leaf</tissue>
    </source>
</reference>
<evidence type="ECO:0000313" key="1">
    <source>
        <dbReference type="EMBL" id="MBX47233.1"/>
    </source>
</evidence>
<accession>A0A2P2NXQ7</accession>
<dbReference type="EMBL" id="GGEC01066749">
    <property type="protein sequence ID" value="MBX47233.1"/>
    <property type="molecule type" value="Transcribed_RNA"/>
</dbReference>
<proteinExistence type="predicted"/>
<protein>
    <submittedName>
        <fullName evidence="1">Uncharacterized protein</fullName>
    </submittedName>
</protein>
<organism evidence="1">
    <name type="scientific">Rhizophora mucronata</name>
    <name type="common">Asiatic mangrove</name>
    <dbReference type="NCBI Taxonomy" id="61149"/>
    <lineage>
        <taxon>Eukaryota</taxon>
        <taxon>Viridiplantae</taxon>
        <taxon>Streptophyta</taxon>
        <taxon>Embryophyta</taxon>
        <taxon>Tracheophyta</taxon>
        <taxon>Spermatophyta</taxon>
        <taxon>Magnoliopsida</taxon>
        <taxon>eudicotyledons</taxon>
        <taxon>Gunneridae</taxon>
        <taxon>Pentapetalae</taxon>
        <taxon>rosids</taxon>
        <taxon>fabids</taxon>
        <taxon>Malpighiales</taxon>
        <taxon>Rhizophoraceae</taxon>
        <taxon>Rhizophora</taxon>
    </lineage>
</organism>